<dbReference type="InterPro" id="IPR020472">
    <property type="entry name" value="WD40_PAC1"/>
</dbReference>
<keyword evidence="2" id="KW-0677">Repeat</keyword>
<dbReference type="InterPro" id="IPR007111">
    <property type="entry name" value="NACHT_NTPase"/>
</dbReference>
<dbReference type="CDD" id="cd00200">
    <property type="entry name" value="WD40"/>
    <property type="match status" value="1"/>
</dbReference>
<feature type="repeat" description="WD" evidence="3">
    <location>
        <begin position="631"/>
        <end position="673"/>
    </location>
</feature>
<dbReference type="PROSITE" id="PS50837">
    <property type="entry name" value="NACHT"/>
    <property type="match status" value="1"/>
</dbReference>
<dbReference type="PANTHER" id="PTHR10039:SF14">
    <property type="entry name" value="NACHT DOMAIN-CONTAINING PROTEIN"/>
    <property type="match status" value="1"/>
</dbReference>
<evidence type="ECO:0000313" key="5">
    <source>
        <dbReference type="EMBL" id="EHK48663.1"/>
    </source>
</evidence>
<evidence type="ECO:0000313" key="6">
    <source>
        <dbReference type="Proteomes" id="UP000005426"/>
    </source>
</evidence>
<dbReference type="PROSITE" id="PS50082">
    <property type="entry name" value="WD_REPEATS_2"/>
    <property type="match status" value="5"/>
</dbReference>
<gene>
    <name evidence="5" type="ORF">TRIATDRAFT_53809</name>
</gene>
<proteinExistence type="predicted"/>
<evidence type="ECO:0000256" key="1">
    <source>
        <dbReference type="ARBA" id="ARBA00022574"/>
    </source>
</evidence>
<reference evidence="5 6" key="1">
    <citation type="journal article" date="2011" name="Genome Biol.">
        <title>Comparative genome sequence analysis underscores mycoparasitism as the ancestral life style of Trichoderma.</title>
        <authorList>
            <person name="Kubicek C.P."/>
            <person name="Herrera-Estrella A."/>
            <person name="Seidl-Seiboth V."/>
            <person name="Martinez D.A."/>
            <person name="Druzhinina I.S."/>
            <person name="Thon M."/>
            <person name="Zeilinger S."/>
            <person name="Casas-Flores S."/>
            <person name="Horwitz B.A."/>
            <person name="Mukherjee P.K."/>
            <person name="Mukherjee M."/>
            <person name="Kredics L."/>
            <person name="Alcaraz L.D."/>
            <person name="Aerts A."/>
            <person name="Antal Z."/>
            <person name="Atanasova L."/>
            <person name="Cervantes-Badillo M.G."/>
            <person name="Challacombe J."/>
            <person name="Chertkov O."/>
            <person name="McCluskey K."/>
            <person name="Coulpier F."/>
            <person name="Deshpande N."/>
            <person name="von Doehren H."/>
            <person name="Ebbole D.J."/>
            <person name="Esquivel-Naranjo E.U."/>
            <person name="Fekete E."/>
            <person name="Flipphi M."/>
            <person name="Glaser F."/>
            <person name="Gomez-Rodriguez E.Y."/>
            <person name="Gruber S."/>
            <person name="Han C."/>
            <person name="Henrissat B."/>
            <person name="Hermosa R."/>
            <person name="Hernandez-Onate M."/>
            <person name="Karaffa L."/>
            <person name="Kosti I."/>
            <person name="Le Crom S."/>
            <person name="Lindquist E."/>
            <person name="Lucas S."/>
            <person name="Luebeck M."/>
            <person name="Luebeck P.S."/>
            <person name="Margeot A."/>
            <person name="Metz B."/>
            <person name="Misra M."/>
            <person name="Nevalainen H."/>
            <person name="Omann M."/>
            <person name="Packer N."/>
            <person name="Perrone G."/>
            <person name="Uresti-Rivera E.E."/>
            <person name="Salamov A."/>
            <person name="Schmoll M."/>
            <person name="Seiboth B."/>
            <person name="Shapiro H."/>
            <person name="Sukno S."/>
            <person name="Tamayo-Ramos J.A."/>
            <person name="Tisch D."/>
            <person name="Wiest A."/>
            <person name="Wilkinson H.H."/>
            <person name="Zhang M."/>
            <person name="Coutinho P.M."/>
            <person name="Kenerley C.M."/>
            <person name="Monte E."/>
            <person name="Baker S.E."/>
            <person name="Grigoriev I.V."/>
        </authorList>
    </citation>
    <scope>NUCLEOTIDE SEQUENCE [LARGE SCALE GENOMIC DNA]</scope>
    <source>
        <strain evidence="6">ATCC 20476 / IMI 206040</strain>
    </source>
</reference>
<dbReference type="PANTHER" id="PTHR10039">
    <property type="entry name" value="AMELOGENIN"/>
    <property type="match status" value="1"/>
</dbReference>
<dbReference type="STRING" id="452589.G9NL98"/>
<dbReference type="PRINTS" id="PR00320">
    <property type="entry name" value="GPROTEINBRPT"/>
</dbReference>
<dbReference type="SUPFAM" id="SSF50978">
    <property type="entry name" value="WD40 repeat-like"/>
    <property type="match status" value="1"/>
</dbReference>
<dbReference type="InterPro" id="IPR027417">
    <property type="entry name" value="P-loop_NTPase"/>
</dbReference>
<accession>G9NL98</accession>
<feature type="repeat" description="WD" evidence="3">
    <location>
        <begin position="589"/>
        <end position="630"/>
    </location>
</feature>
<keyword evidence="6" id="KW-1185">Reference proteome</keyword>
<dbReference type="Pfam" id="PF00400">
    <property type="entry name" value="WD40"/>
    <property type="match status" value="4"/>
</dbReference>
<dbReference type="HOGENOM" id="CLU_000288_6_16_1"/>
<feature type="repeat" description="WD" evidence="3">
    <location>
        <begin position="717"/>
        <end position="758"/>
    </location>
</feature>
<dbReference type="Proteomes" id="UP000005426">
    <property type="component" value="Unassembled WGS sequence"/>
</dbReference>
<organism evidence="5 6">
    <name type="scientific">Hypocrea atroviridis (strain ATCC 20476 / IMI 206040)</name>
    <name type="common">Trichoderma atroviride</name>
    <dbReference type="NCBI Taxonomy" id="452589"/>
    <lineage>
        <taxon>Eukaryota</taxon>
        <taxon>Fungi</taxon>
        <taxon>Dikarya</taxon>
        <taxon>Ascomycota</taxon>
        <taxon>Pezizomycotina</taxon>
        <taxon>Sordariomycetes</taxon>
        <taxon>Hypocreomycetidae</taxon>
        <taxon>Hypocreales</taxon>
        <taxon>Hypocreaceae</taxon>
        <taxon>Trichoderma</taxon>
    </lineage>
</organism>
<dbReference type="InterPro" id="IPR001680">
    <property type="entry name" value="WD40_rpt"/>
</dbReference>
<dbReference type="SMART" id="SM00320">
    <property type="entry name" value="WD40"/>
    <property type="match status" value="5"/>
</dbReference>
<dbReference type="AlphaFoldDB" id="G9NL98"/>
<evidence type="ECO:0000259" key="4">
    <source>
        <dbReference type="PROSITE" id="PS50837"/>
    </source>
</evidence>
<dbReference type="InterPro" id="IPR019775">
    <property type="entry name" value="WD40_repeat_CS"/>
</dbReference>
<sequence length="905" mass="100378">MADPHNRSCLKALRTTDPREHKERIEKSSGGLFLDSCSWILDNAEFKQWYSHPRSNLLWIKGNPGKGKTMLLCSIIDGMSSTAEPNNQDACTPSYFFCQASDLRTNNATAVLRGLIYMIVDRQPILVSHARNRYDRAGDQILTDSNSWETLSKIFSAIVQDRRLIDSYIIIDALDQCTTDRDLLIGLIARLSAATSKIKWLVSSRNMSDIEEDFTMVHKLEISLELNDRSISQAVGLYTWHKVGELAKAKGYSDELQNAVYRHICLNARSSFLWVALVCQDIANIPTQSCILSRLAGFPTELNALYACMLYQVCGLGVSKLCLQILAIVSVVYRPITTDELSSLVDMPDGALDEETLAQALEICSSFLTIHQRTIFFVHPSAKDFLIGKATNTVFAPGMEHIHYTIFSQSLQVLQKSLRRDIYGLNAPGFPIDQVKQPDPDPLAAARYPCVYWARHLIDSVKLVKQHGHLHDGVKVDVFLRTKFLYWLESLSLLGSLPEGALSISRLHHVLRQKANPQLADLVRDAHIFITHHMAPIQSSPLQVYASALVFNPANFLVKNLFSHEEPGWIVPKPRAGDKERMPGGVQTLKAISEQIDSMVFSPDGTLLASVSIDGAVQIWNLETGRCTQTLHVHPASVYSVTFRPNSSNLIISGREDDSIHVWDTSTNQMLQTLKGHGDAICAIVFSPNNNDLLASGSWDQTVRIWDLAASSCVQTLNGHDGDVCTIAFSPDGVRLASGSSDCTIKIWDPVNGLCLQTLHRYNVVSTAIIFTPDGTKLVSALNRDSVAIWDVATGQCLHTAFVGAPLRQLRFDMTGSCLHTDRGTISVDFVSSRAASLEPYMRGYWISADNRWIKENSEKLLWLPSDYRACTALIRISSMSLVALGSSSGRIAILRLLDSSDTIS</sequence>
<dbReference type="OrthoDB" id="538223at2759"/>
<dbReference type="InterPro" id="IPR036322">
    <property type="entry name" value="WD40_repeat_dom_sf"/>
</dbReference>
<evidence type="ECO:0000256" key="2">
    <source>
        <dbReference type="ARBA" id="ARBA00022737"/>
    </source>
</evidence>
<evidence type="ECO:0000256" key="3">
    <source>
        <dbReference type="PROSITE-ProRule" id="PRU00221"/>
    </source>
</evidence>
<dbReference type="Pfam" id="PF24883">
    <property type="entry name" value="NPHP3_N"/>
    <property type="match status" value="1"/>
</dbReference>
<feature type="repeat" description="WD" evidence="3">
    <location>
        <begin position="759"/>
        <end position="800"/>
    </location>
</feature>
<dbReference type="InterPro" id="IPR015943">
    <property type="entry name" value="WD40/YVTN_repeat-like_dom_sf"/>
</dbReference>
<feature type="domain" description="NACHT" evidence="4">
    <location>
        <begin position="56"/>
        <end position="205"/>
    </location>
</feature>
<keyword evidence="1 3" id="KW-0853">WD repeat</keyword>
<dbReference type="Gene3D" id="2.130.10.10">
    <property type="entry name" value="YVTN repeat-like/Quinoprotein amine dehydrogenase"/>
    <property type="match status" value="2"/>
</dbReference>
<name>G9NL98_HYPAI</name>
<dbReference type="Gene3D" id="3.40.50.300">
    <property type="entry name" value="P-loop containing nucleotide triphosphate hydrolases"/>
    <property type="match status" value="1"/>
</dbReference>
<feature type="repeat" description="WD" evidence="3">
    <location>
        <begin position="674"/>
        <end position="716"/>
    </location>
</feature>
<comment type="caution">
    <text evidence="5">The sequence shown here is derived from an EMBL/GenBank/DDBJ whole genome shotgun (WGS) entry which is preliminary data.</text>
</comment>
<dbReference type="EMBL" id="ABDG02000018">
    <property type="protein sequence ID" value="EHK48663.1"/>
    <property type="molecule type" value="Genomic_DNA"/>
</dbReference>
<dbReference type="PROSITE" id="PS50294">
    <property type="entry name" value="WD_REPEATS_REGION"/>
    <property type="match status" value="4"/>
</dbReference>
<dbReference type="PROSITE" id="PS00678">
    <property type="entry name" value="WD_REPEATS_1"/>
    <property type="match status" value="3"/>
</dbReference>
<dbReference type="InterPro" id="IPR056884">
    <property type="entry name" value="NPHP3-like_N"/>
</dbReference>
<protein>
    <recommendedName>
        <fullName evidence="4">NACHT domain-containing protein</fullName>
    </recommendedName>
</protein>
<dbReference type="eggNOG" id="KOG0266">
    <property type="taxonomic scope" value="Eukaryota"/>
</dbReference>